<dbReference type="EMBL" id="PHFL01000075">
    <property type="protein sequence ID" value="RFM22803.1"/>
    <property type="molecule type" value="Genomic_DNA"/>
</dbReference>
<name>A0A395LVQ8_9BACT</name>
<dbReference type="Pfam" id="PF01869">
    <property type="entry name" value="BcrAD_BadFG"/>
    <property type="match status" value="1"/>
</dbReference>
<organism evidence="2 3">
    <name type="scientific">Candidatus Thermochlorobacter aerophilus</name>
    <dbReference type="NCBI Taxonomy" id="1868324"/>
    <lineage>
        <taxon>Bacteria</taxon>
        <taxon>Pseudomonadati</taxon>
        <taxon>Chlorobiota</taxon>
        <taxon>Chlorobiia</taxon>
        <taxon>Chlorobiales</taxon>
        <taxon>Candidatus Thermochlorobacteriaceae</taxon>
        <taxon>Candidatus Thermochlorobacter</taxon>
    </lineage>
</organism>
<sequence>MLIIDGGGTALKVWKHTERGKMHLLTCIAGNFNVQTGRLTHVLKALTEAVKHSSEHTILIGLAGLSDETEKHALENKLRTRAAFKGKTICLMSDWELQLELHFPSQNGMIAVLGTGSVFAAKVEGKRLRVGGYGRWIGDRGSGMAIGFSALWHYLRLLDGFFEDEHFCKAMRRHFKDRKDTLRKVYQEQFQVQTLAPKVIALAAKGNSTAQAILETEAHFVADFVKLLKKKTAQVHLPLKLCGGLVEKPNYYRSLVEQVIAQHAL</sequence>
<feature type="domain" description="ATPase BadF/BadG/BcrA/BcrD type" evidence="1">
    <location>
        <begin position="4"/>
        <end position="259"/>
    </location>
</feature>
<dbReference type="Proteomes" id="UP000266389">
    <property type="component" value="Unassembled WGS sequence"/>
</dbReference>
<dbReference type="InterPro" id="IPR052519">
    <property type="entry name" value="Euk-type_GlcNAc_Kinase"/>
</dbReference>
<gene>
    <name evidence="2" type="ORF">D0433_14335</name>
</gene>
<proteinExistence type="predicted"/>
<dbReference type="Gene3D" id="3.30.420.40">
    <property type="match status" value="2"/>
</dbReference>
<evidence type="ECO:0000313" key="3">
    <source>
        <dbReference type="Proteomes" id="UP000266389"/>
    </source>
</evidence>
<dbReference type="InterPro" id="IPR043129">
    <property type="entry name" value="ATPase_NBD"/>
</dbReference>
<reference evidence="2 3" key="1">
    <citation type="journal article" date="2011" name="ISME J.">
        <title>Community ecology of hot spring cyanobacterial mats: predominant populations and their functional potential.</title>
        <authorList>
            <person name="Klatt C.G."/>
            <person name="Wood J.M."/>
            <person name="Rusch D.B."/>
            <person name="Bateson M.M."/>
            <person name="Hamamura N."/>
            <person name="Heidelberg J.F."/>
            <person name="Grossman A.R."/>
            <person name="Bhaya D."/>
            <person name="Cohan F.M."/>
            <person name="Kuhl M."/>
            <person name="Bryant D.A."/>
            <person name="Ward D.M."/>
        </authorList>
    </citation>
    <scope>NUCLEOTIDE SEQUENCE [LARGE SCALE GENOMIC DNA]</scope>
    <source>
        <strain evidence="2">OS</strain>
    </source>
</reference>
<dbReference type="SUPFAM" id="SSF53067">
    <property type="entry name" value="Actin-like ATPase domain"/>
    <property type="match status" value="1"/>
</dbReference>
<evidence type="ECO:0000313" key="2">
    <source>
        <dbReference type="EMBL" id="RFM22803.1"/>
    </source>
</evidence>
<accession>A0A395LVQ8</accession>
<protein>
    <recommendedName>
        <fullName evidence="1">ATPase BadF/BadG/BcrA/BcrD type domain-containing protein</fullName>
    </recommendedName>
</protein>
<comment type="caution">
    <text evidence="2">The sequence shown here is derived from an EMBL/GenBank/DDBJ whole genome shotgun (WGS) entry which is preliminary data.</text>
</comment>
<evidence type="ECO:0000259" key="1">
    <source>
        <dbReference type="Pfam" id="PF01869"/>
    </source>
</evidence>
<dbReference type="PANTHER" id="PTHR43190:SF3">
    <property type="entry name" value="N-ACETYL-D-GLUCOSAMINE KINASE"/>
    <property type="match status" value="1"/>
</dbReference>
<dbReference type="AlphaFoldDB" id="A0A395LVQ8"/>
<dbReference type="InterPro" id="IPR002731">
    <property type="entry name" value="ATPase_BadF"/>
</dbReference>
<dbReference type="PANTHER" id="PTHR43190">
    <property type="entry name" value="N-ACETYL-D-GLUCOSAMINE KINASE"/>
    <property type="match status" value="1"/>
</dbReference>